<feature type="non-terminal residue" evidence="1">
    <location>
        <position position="1"/>
    </location>
</feature>
<name>A0ACA9PRZ3_9GLOM</name>
<organism evidence="1 2">
    <name type="scientific">Dentiscutata heterogama</name>
    <dbReference type="NCBI Taxonomy" id="1316150"/>
    <lineage>
        <taxon>Eukaryota</taxon>
        <taxon>Fungi</taxon>
        <taxon>Fungi incertae sedis</taxon>
        <taxon>Mucoromycota</taxon>
        <taxon>Glomeromycotina</taxon>
        <taxon>Glomeromycetes</taxon>
        <taxon>Diversisporales</taxon>
        <taxon>Gigasporaceae</taxon>
        <taxon>Dentiscutata</taxon>
    </lineage>
</organism>
<reference evidence="1" key="1">
    <citation type="submission" date="2021-06" db="EMBL/GenBank/DDBJ databases">
        <authorList>
            <person name="Kallberg Y."/>
            <person name="Tangrot J."/>
            <person name="Rosling A."/>
        </authorList>
    </citation>
    <scope>NUCLEOTIDE SEQUENCE</scope>
    <source>
        <strain evidence="1">IL203A</strain>
    </source>
</reference>
<gene>
    <name evidence="1" type="ORF">DHETER_LOCUS12819</name>
</gene>
<dbReference type="EMBL" id="CAJVPU010032826">
    <property type="protein sequence ID" value="CAG8720792.1"/>
    <property type="molecule type" value="Genomic_DNA"/>
</dbReference>
<keyword evidence="2" id="KW-1185">Reference proteome</keyword>
<dbReference type="Proteomes" id="UP000789702">
    <property type="component" value="Unassembled WGS sequence"/>
</dbReference>
<evidence type="ECO:0000313" key="2">
    <source>
        <dbReference type="Proteomes" id="UP000789702"/>
    </source>
</evidence>
<accession>A0ACA9PRZ3</accession>
<evidence type="ECO:0000313" key="1">
    <source>
        <dbReference type="EMBL" id="CAG8720792.1"/>
    </source>
</evidence>
<comment type="caution">
    <text evidence="1">The sequence shown here is derived from an EMBL/GenBank/DDBJ whole genome shotgun (WGS) entry which is preliminary data.</text>
</comment>
<protein>
    <submittedName>
        <fullName evidence="1">3557_t:CDS:1</fullName>
    </submittedName>
</protein>
<sequence>KLKRDQNNIIERKFDRDQNNVIERKLQRDQNNIIERKLKRDPFPKPQQGKGKSTQASTQAPKAPSNTAPLQPTNLQTSQSVQTGSDAVPSPTIPTILPVINNIGIKSSAMNYNCLGMALILGFMLYILYR</sequence>
<proteinExistence type="predicted"/>